<dbReference type="Gene3D" id="2.40.50.1070">
    <property type="match status" value="1"/>
</dbReference>
<dbReference type="CDD" id="cd02440">
    <property type="entry name" value="AdoMet_MTases"/>
    <property type="match status" value="1"/>
</dbReference>
<dbReference type="Pfam" id="PF01135">
    <property type="entry name" value="PCMT"/>
    <property type="match status" value="1"/>
</dbReference>
<evidence type="ECO:0000256" key="5">
    <source>
        <dbReference type="SAM" id="MobiDB-lite"/>
    </source>
</evidence>
<feature type="active site" description="Nucleophile" evidence="4">
    <location>
        <position position="448"/>
    </location>
</feature>
<evidence type="ECO:0008006" key="8">
    <source>
        <dbReference type="Google" id="ProtNLM"/>
    </source>
</evidence>
<dbReference type="InterPro" id="IPR029063">
    <property type="entry name" value="SAM-dependent_MTases_sf"/>
</dbReference>
<dbReference type="SUPFAM" id="SSF50249">
    <property type="entry name" value="Nucleic acid-binding proteins"/>
    <property type="match status" value="1"/>
</dbReference>
<dbReference type="EMBL" id="LXWF01000022">
    <property type="protein sequence ID" value="ORC18817.1"/>
    <property type="molecule type" value="Genomic_DNA"/>
</dbReference>
<keyword evidence="7" id="KW-1185">Reference proteome</keyword>
<evidence type="ECO:0000313" key="6">
    <source>
        <dbReference type="EMBL" id="ORC18817.1"/>
    </source>
</evidence>
<evidence type="ECO:0000256" key="2">
    <source>
        <dbReference type="ARBA" id="ARBA00022679"/>
    </source>
</evidence>
<dbReference type="Gene3D" id="3.40.50.150">
    <property type="entry name" value="Vaccinia Virus protein VP39"/>
    <property type="match status" value="1"/>
</dbReference>
<dbReference type="RefSeq" id="WP_083091678.1">
    <property type="nucleotide sequence ID" value="NZ_LXWF01000022.1"/>
</dbReference>
<evidence type="ECO:0000256" key="1">
    <source>
        <dbReference type="ARBA" id="ARBA00022603"/>
    </source>
</evidence>
<feature type="binding site" evidence="4">
    <location>
        <position position="421"/>
    </location>
    <ligand>
        <name>S-adenosyl-L-methionine</name>
        <dbReference type="ChEBI" id="CHEBI:59789"/>
    </ligand>
</feature>
<evidence type="ECO:0000256" key="3">
    <source>
        <dbReference type="ARBA" id="ARBA00022691"/>
    </source>
</evidence>
<dbReference type="GO" id="GO:0070041">
    <property type="term" value="F:rRNA (uridine-C5-)-methyltransferase activity"/>
    <property type="evidence" value="ECO:0007669"/>
    <property type="project" value="TreeGrafter"/>
</dbReference>
<organism evidence="6 7">
    <name type="scientific">Rothia nasimurium</name>
    <dbReference type="NCBI Taxonomy" id="85336"/>
    <lineage>
        <taxon>Bacteria</taxon>
        <taxon>Bacillati</taxon>
        <taxon>Actinomycetota</taxon>
        <taxon>Actinomycetes</taxon>
        <taxon>Micrococcales</taxon>
        <taxon>Micrococcaceae</taxon>
        <taxon>Rothia</taxon>
    </lineage>
</organism>
<comment type="similarity">
    <text evidence="4">Belongs to the class I-like SAM-binding methyltransferase superfamily. RNA M5U methyltransferase family.</text>
</comment>
<feature type="binding site" evidence="4">
    <location>
        <position position="336"/>
    </location>
    <ligand>
        <name>S-adenosyl-L-methionine</name>
        <dbReference type="ChEBI" id="CHEBI:59789"/>
    </ligand>
</feature>
<evidence type="ECO:0000313" key="7">
    <source>
        <dbReference type="Proteomes" id="UP000192359"/>
    </source>
</evidence>
<dbReference type="Pfam" id="PF05958">
    <property type="entry name" value="tRNA_U5-meth_tr"/>
    <property type="match status" value="1"/>
</dbReference>
<dbReference type="InterPro" id="IPR010280">
    <property type="entry name" value="U5_MeTrfase_fam"/>
</dbReference>
<dbReference type="Gene3D" id="2.40.50.140">
    <property type="entry name" value="Nucleic acid-binding proteins"/>
    <property type="match status" value="1"/>
</dbReference>
<dbReference type="PROSITE" id="PS51687">
    <property type="entry name" value="SAM_MT_RNA_M5U"/>
    <property type="match status" value="1"/>
</dbReference>
<dbReference type="OrthoDB" id="9804590at2"/>
<comment type="caution">
    <text evidence="6">The sequence shown here is derived from an EMBL/GenBank/DDBJ whole genome shotgun (WGS) entry which is preliminary data.</text>
</comment>
<sequence>MPETPFNSPVTSPAEEPTIGQLIDITPERPAHGGALVARAGERVIFVRHGVVGERATARITGRGSKGRFFFADVVSVDAPSPQRRPHPWAPADTLASAQPVGGMEYGHLAPATQRAYKQQIVTEQLVRLGGVPAEHPLLVNLPVHSLPGDEQGLHWRTRVHFAVERESQQIAMFPHSSSVPVPVAGFPLADKRIETLELHRLKLAGITRVDVAVSATDMVALVFTVSARTTPAEVAEGIEVQARALWGSLEERMITLVFTPEKKSGRRRGTKPADIIAGAATPNLLETATVYAQDFFWNVGATSFWQIHRAAPEVLGNAVLEAARLKKGMTAYDLYAGAGFFTALAADAVGDRGTVLSVEGSPVTSRNASENFGDEGPSRTHRSERTRVRVERGDVGQVLEKISAEVSAGRFAAPDVVICDPSREGAGRAVMEQVSALAPQRIVYVACDPAALGRDTGYLRAAGWRLESVEAFDMYPNTHHVEAVAVFSRYGV</sequence>
<dbReference type="PANTHER" id="PTHR11061">
    <property type="entry name" value="RNA M5U METHYLTRANSFERASE"/>
    <property type="match status" value="1"/>
</dbReference>
<proteinExistence type="inferred from homology"/>
<feature type="binding site" evidence="4">
    <location>
        <position position="360"/>
    </location>
    <ligand>
        <name>S-adenosyl-L-methionine</name>
        <dbReference type="ChEBI" id="CHEBI:59789"/>
    </ligand>
</feature>
<evidence type="ECO:0000256" key="4">
    <source>
        <dbReference type="PROSITE-ProRule" id="PRU01024"/>
    </source>
</evidence>
<protein>
    <recommendedName>
        <fullName evidence="8">Class I SAM-dependent RNA methyltransferase</fullName>
    </recommendedName>
</protein>
<accession>A0A1Y1RQP1</accession>
<dbReference type="Proteomes" id="UP000192359">
    <property type="component" value="Unassembled WGS sequence"/>
</dbReference>
<dbReference type="SUPFAM" id="SSF53335">
    <property type="entry name" value="S-adenosyl-L-methionine-dependent methyltransferases"/>
    <property type="match status" value="1"/>
</dbReference>
<dbReference type="AlphaFoldDB" id="A0A1Y1RQP1"/>
<feature type="binding site" evidence="4">
    <location>
        <position position="307"/>
    </location>
    <ligand>
        <name>S-adenosyl-L-methionine</name>
        <dbReference type="ChEBI" id="CHEBI:59789"/>
    </ligand>
</feature>
<keyword evidence="2 4" id="KW-0808">Transferase</keyword>
<reference evidence="6 7" key="1">
    <citation type="submission" date="2016-05" db="EMBL/GenBank/DDBJ databases">
        <title>Draft genome sequence of a porcine commensal Rothia nasimurium.</title>
        <authorList>
            <person name="Gaiser R.A."/>
            <person name="Van Baarlen P."/>
            <person name="Wells J.M."/>
        </authorList>
    </citation>
    <scope>NUCLEOTIDE SEQUENCE [LARGE SCALE GENOMIC DNA]</scope>
    <source>
        <strain evidence="6 7">PT-32</strain>
    </source>
</reference>
<keyword evidence="3 4" id="KW-0949">S-adenosyl-L-methionine</keyword>
<name>A0A1Y1RQP1_9MICC</name>
<dbReference type="GO" id="GO:0070475">
    <property type="term" value="P:rRNA base methylation"/>
    <property type="evidence" value="ECO:0007669"/>
    <property type="project" value="TreeGrafter"/>
</dbReference>
<dbReference type="InterPro" id="IPR012340">
    <property type="entry name" value="NA-bd_OB-fold"/>
</dbReference>
<gene>
    <name evidence="6" type="ORF">A7979_02115</name>
</gene>
<keyword evidence="1 4" id="KW-0489">Methyltransferase</keyword>
<feature type="region of interest" description="Disordered" evidence="5">
    <location>
        <begin position="360"/>
        <end position="386"/>
    </location>
</feature>
<feature type="compositionally biased region" description="Basic and acidic residues" evidence="5">
    <location>
        <begin position="377"/>
        <end position="386"/>
    </location>
</feature>
<dbReference type="PANTHER" id="PTHR11061:SF30">
    <property type="entry name" value="TRNA (URACIL(54)-C(5))-METHYLTRANSFERASE"/>
    <property type="match status" value="1"/>
</dbReference>